<name>E0UNV6_GLOV7</name>
<dbReference type="eggNOG" id="COG2361">
    <property type="taxonomic scope" value="Bacteria"/>
</dbReference>
<evidence type="ECO:0000256" key="3">
    <source>
        <dbReference type="ARBA" id="ARBA00022722"/>
    </source>
</evidence>
<evidence type="ECO:0000256" key="5">
    <source>
        <dbReference type="ARBA" id="ARBA00022801"/>
    </source>
</evidence>
<reference evidence="7" key="1">
    <citation type="journal article" date="2011" name="MBio">
        <title>Novel metabolic attributes of the genus Cyanothece, comprising a group of unicellular nitrogen-fixing Cyanobacteria.</title>
        <authorList>
            <person name="Bandyopadhyay A."/>
            <person name="Elvitigala T."/>
            <person name="Welsh E."/>
            <person name="Stockel J."/>
            <person name="Liberton M."/>
            <person name="Min H."/>
            <person name="Sherman L.A."/>
            <person name="Pakrasi H.B."/>
        </authorList>
    </citation>
    <scope>NUCLEOTIDE SEQUENCE [LARGE SCALE GENOMIC DNA]</scope>
    <source>
        <strain evidence="7">PCC 7822</strain>
        <plasmid evidence="7">Cy782204</plasmid>
    </source>
</reference>
<dbReference type="GO" id="GO:0016787">
    <property type="term" value="F:hydrolase activity"/>
    <property type="evidence" value="ECO:0007669"/>
    <property type="project" value="UniProtKB-KW"/>
</dbReference>
<evidence type="ECO:0000313" key="6">
    <source>
        <dbReference type="EMBL" id="ADN18636.1"/>
    </source>
</evidence>
<dbReference type="RefSeq" id="WP_013325758.1">
    <property type="nucleotide sequence ID" value="NC_014503.1"/>
</dbReference>
<dbReference type="PANTHER" id="PTHR34139:SF1">
    <property type="entry name" value="RNASE MJ1380-RELATED"/>
    <property type="match status" value="1"/>
</dbReference>
<dbReference type="InterPro" id="IPR008201">
    <property type="entry name" value="HepT-like"/>
</dbReference>
<keyword evidence="3" id="KW-0540">Nuclease</keyword>
<dbReference type="Pfam" id="PF01934">
    <property type="entry name" value="HepT-like"/>
    <property type="match status" value="1"/>
</dbReference>
<keyword evidence="1" id="KW-0597">Phosphoprotein</keyword>
<dbReference type="HOGENOM" id="CLU_142825_3_2_3"/>
<keyword evidence="7" id="KW-1185">Reference proteome</keyword>
<keyword evidence="4" id="KW-0547">Nucleotide-binding</keyword>
<evidence type="ECO:0008006" key="8">
    <source>
        <dbReference type="Google" id="ProtNLM"/>
    </source>
</evidence>
<protein>
    <recommendedName>
        <fullName evidence="8">Nucleotidyltransferase</fullName>
    </recommendedName>
</protein>
<keyword evidence="6" id="KW-0614">Plasmid</keyword>
<dbReference type="OrthoDB" id="9810538at2"/>
<dbReference type="AlphaFoldDB" id="E0UNV6"/>
<dbReference type="GO" id="GO:0004540">
    <property type="term" value="F:RNA nuclease activity"/>
    <property type="evidence" value="ECO:0007669"/>
    <property type="project" value="InterPro"/>
</dbReference>
<keyword evidence="2" id="KW-1277">Toxin-antitoxin system</keyword>
<geneLocation type="plasmid" evidence="6 7">
    <name>Cy782204</name>
</geneLocation>
<dbReference type="GO" id="GO:0000166">
    <property type="term" value="F:nucleotide binding"/>
    <property type="evidence" value="ECO:0007669"/>
    <property type="project" value="UniProtKB-KW"/>
</dbReference>
<dbReference type="EMBL" id="CP002202">
    <property type="protein sequence ID" value="ADN18636.1"/>
    <property type="molecule type" value="Genomic_DNA"/>
</dbReference>
<accession>E0UNV6</accession>
<dbReference type="PANTHER" id="PTHR34139">
    <property type="entry name" value="UPF0331 PROTEIN MJ0127"/>
    <property type="match status" value="1"/>
</dbReference>
<evidence type="ECO:0000256" key="4">
    <source>
        <dbReference type="ARBA" id="ARBA00022741"/>
    </source>
</evidence>
<evidence type="ECO:0000256" key="1">
    <source>
        <dbReference type="ARBA" id="ARBA00022553"/>
    </source>
</evidence>
<organism evidence="6 7">
    <name type="scientific">Gloeothece verrucosa (strain PCC 7822)</name>
    <name type="common">Cyanothece sp. (strain PCC 7822)</name>
    <dbReference type="NCBI Taxonomy" id="497965"/>
    <lineage>
        <taxon>Bacteria</taxon>
        <taxon>Bacillati</taxon>
        <taxon>Cyanobacteriota</taxon>
        <taxon>Cyanophyceae</taxon>
        <taxon>Oscillatoriophycideae</taxon>
        <taxon>Chroococcales</taxon>
        <taxon>Aphanothecaceae</taxon>
        <taxon>Gloeothece</taxon>
        <taxon>Gloeothece verrucosa</taxon>
    </lineage>
</organism>
<proteinExistence type="predicted"/>
<sequence length="116" mass="13776">MRDDSERLRDILEAIGRLEKYTNQGKTAFEEQELIQTWVIYHLQIIGEASRATSQEFKAKYPEIPWREAGDLRNLVIHEYFRINLAFIWDIVENDIPSLKQQIEAILREIESNNNK</sequence>
<dbReference type="InterPro" id="IPR051813">
    <property type="entry name" value="HepT_RNase_toxin"/>
</dbReference>
<evidence type="ECO:0000256" key="2">
    <source>
        <dbReference type="ARBA" id="ARBA00022649"/>
    </source>
</evidence>
<keyword evidence="5" id="KW-0378">Hydrolase</keyword>
<evidence type="ECO:0000313" key="7">
    <source>
        <dbReference type="Proteomes" id="UP000008206"/>
    </source>
</evidence>
<dbReference type="Proteomes" id="UP000008206">
    <property type="component" value="Plasmid Cy782204"/>
</dbReference>
<dbReference type="KEGG" id="cyj:Cyan7822_6691"/>
<gene>
    <name evidence="6" type="ordered locus">Cyan7822_6691</name>
</gene>
<dbReference type="GO" id="GO:0110001">
    <property type="term" value="C:toxin-antitoxin complex"/>
    <property type="evidence" value="ECO:0007669"/>
    <property type="project" value="InterPro"/>
</dbReference>